<name>A0A7C9FWV2_9BACT</name>
<accession>A0A7C9FWV2</accession>
<keyword evidence="2" id="KW-1185">Reference proteome</keyword>
<protein>
    <submittedName>
        <fullName evidence="1">Uncharacterized protein</fullName>
    </submittedName>
</protein>
<evidence type="ECO:0000313" key="2">
    <source>
        <dbReference type="Proteomes" id="UP000479293"/>
    </source>
</evidence>
<dbReference type="AlphaFoldDB" id="A0A7C9FWV2"/>
<evidence type="ECO:0000313" key="1">
    <source>
        <dbReference type="EMBL" id="MPR31793.1"/>
    </source>
</evidence>
<proteinExistence type="predicted"/>
<reference evidence="1 2" key="1">
    <citation type="submission" date="2019-10" db="EMBL/GenBank/DDBJ databases">
        <title>Draft Genome Sequence of Cytophagaceae sp. SJW1-29.</title>
        <authorList>
            <person name="Choi A."/>
        </authorList>
    </citation>
    <scope>NUCLEOTIDE SEQUENCE [LARGE SCALE GENOMIC DNA]</scope>
    <source>
        <strain evidence="1 2">SJW1-29</strain>
    </source>
</reference>
<dbReference type="EMBL" id="WHLY01000001">
    <property type="protein sequence ID" value="MPR31793.1"/>
    <property type="molecule type" value="Genomic_DNA"/>
</dbReference>
<gene>
    <name evidence="1" type="ORF">GBK04_00115</name>
</gene>
<dbReference type="RefSeq" id="WP_152755772.1">
    <property type="nucleotide sequence ID" value="NZ_WHLY01000001.1"/>
</dbReference>
<sequence length="345" mass="40205">METDGYLRELKLEINGLLGSEKSPNSLTNPNIYIKYQRLCEKLNAIEHDRVQVLVKFDNTGQYFSDLIRDLTQNQFKVSMSSIMVATIRSNRDYFWADVGCKLIGVPNGEEWHLTSLPDLAHEIGHFVFDFNSDNNWIVGNISQDISEVFQKEMIEVEDNTRRSQELLELLPKWMSLWKKTWLIEFTCDMLAIYFVGPAYAWTNLKIASSDPPKDIYNIDKPTHPSHESRMRAINEMLRVMEMGDEADLILDSWNGLLSLPIYTEPNHYQLVFPDVILQHLAFNVYQGCQNLGFSPYPEQVEKLSFSMSKLMNEAWDVLRSEPSNFQTWEKEKILALHSHFNYFP</sequence>
<comment type="caution">
    <text evidence="1">The sequence shown here is derived from an EMBL/GenBank/DDBJ whole genome shotgun (WGS) entry which is preliminary data.</text>
</comment>
<dbReference type="Proteomes" id="UP000479293">
    <property type="component" value="Unassembled WGS sequence"/>
</dbReference>
<organism evidence="1 2">
    <name type="scientific">Salmonirosea aquatica</name>
    <dbReference type="NCBI Taxonomy" id="2654236"/>
    <lineage>
        <taxon>Bacteria</taxon>
        <taxon>Pseudomonadati</taxon>
        <taxon>Bacteroidota</taxon>
        <taxon>Cytophagia</taxon>
        <taxon>Cytophagales</taxon>
        <taxon>Spirosomataceae</taxon>
        <taxon>Salmonirosea</taxon>
    </lineage>
</organism>